<dbReference type="InterPro" id="IPR029069">
    <property type="entry name" value="HotDog_dom_sf"/>
</dbReference>
<dbReference type="Proteomes" id="UP000693972">
    <property type="component" value="Unassembled WGS sequence"/>
</dbReference>
<keyword evidence="4" id="KW-1185">Reference proteome</keyword>
<dbReference type="Pfam" id="PF13622">
    <property type="entry name" value="4HBT_3"/>
    <property type="match status" value="1"/>
</dbReference>
<name>A0A975YGI0_9RHOB</name>
<dbReference type="CDD" id="cd03443">
    <property type="entry name" value="PaaI_thioesterase"/>
    <property type="match status" value="1"/>
</dbReference>
<protein>
    <submittedName>
        <fullName evidence="3">PaaI family thioesterase</fullName>
    </submittedName>
</protein>
<dbReference type="InterPro" id="IPR039298">
    <property type="entry name" value="ACOT13"/>
</dbReference>
<dbReference type="PANTHER" id="PTHR21660:SF1">
    <property type="entry name" value="ACYL-COENZYME A THIOESTERASE 13"/>
    <property type="match status" value="1"/>
</dbReference>
<feature type="domain" description="Acyl-CoA thioesterase-like N-terminal HotDog" evidence="2">
    <location>
        <begin position="51"/>
        <end position="135"/>
    </location>
</feature>
<evidence type="ECO:0000313" key="3">
    <source>
        <dbReference type="EMBL" id="QXL88507.1"/>
    </source>
</evidence>
<reference evidence="3 4" key="1">
    <citation type="submission" date="2021-07" db="EMBL/GenBank/DDBJ databases">
        <title>Karlodiniumbacter phycospheric gen. nov., sp. nov., a phycosphere bacterium isolated from karlodinium veneficum.</title>
        <authorList>
            <person name="Peng Y."/>
            <person name="Jiang L."/>
            <person name="Lee J."/>
        </authorList>
    </citation>
    <scope>NUCLEOTIDE SEQUENCE</scope>
    <source>
        <strain evidence="3 4">N5</strain>
    </source>
</reference>
<accession>A0A975YGI0</accession>
<dbReference type="RefSeq" id="WP_257891572.1">
    <property type="nucleotide sequence ID" value="NZ_JAIMBW010000001.1"/>
</dbReference>
<dbReference type="EMBL" id="JAIMBW010000001">
    <property type="protein sequence ID" value="MBY4891726.1"/>
    <property type="molecule type" value="Genomic_DNA"/>
</dbReference>
<dbReference type="Gene3D" id="3.10.129.10">
    <property type="entry name" value="Hotdog Thioesterase"/>
    <property type="match status" value="1"/>
</dbReference>
<dbReference type="GO" id="GO:0047617">
    <property type="term" value="F:fatty acyl-CoA hydrolase activity"/>
    <property type="evidence" value="ECO:0007669"/>
    <property type="project" value="InterPro"/>
</dbReference>
<dbReference type="AlphaFoldDB" id="A0A975YGI0"/>
<evidence type="ECO:0000259" key="2">
    <source>
        <dbReference type="Pfam" id="PF13622"/>
    </source>
</evidence>
<dbReference type="InterPro" id="IPR049449">
    <property type="entry name" value="TesB_ACOT8-like_N"/>
</dbReference>
<evidence type="ECO:0000256" key="1">
    <source>
        <dbReference type="ARBA" id="ARBA00022801"/>
    </source>
</evidence>
<dbReference type="SUPFAM" id="SSF54637">
    <property type="entry name" value="Thioesterase/thiol ester dehydrase-isomerase"/>
    <property type="match status" value="1"/>
</dbReference>
<proteinExistence type="predicted"/>
<sequence>MDTTLTPAAARTLLADHFAPWVLDLGLDVIQIDAGQTLTRMPLTPRLMRTGGIVSGQALAAQADTSMVLALAGYVGDFVPAGTVTLDTQFLRPGTGSAIVCRATIIRAGRSLAFARAELSAEDTGKPVATATATLALP</sequence>
<gene>
    <name evidence="3" type="ORF">KUL25_02980</name>
</gene>
<keyword evidence="1" id="KW-0378">Hydrolase</keyword>
<dbReference type="PANTHER" id="PTHR21660">
    <property type="entry name" value="THIOESTERASE SUPERFAMILY MEMBER-RELATED"/>
    <property type="match status" value="1"/>
</dbReference>
<dbReference type="EMBL" id="CP078073">
    <property type="protein sequence ID" value="QXL88507.1"/>
    <property type="molecule type" value="Genomic_DNA"/>
</dbReference>
<organism evidence="3">
    <name type="scientific">Gymnodinialimonas phycosphaerae</name>
    <dbReference type="NCBI Taxonomy" id="2841589"/>
    <lineage>
        <taxon>Bacteria</taxon>
        <taxon>Pseudomonadati</taxon>
        <taxon>Pseudomonadota</taxon>
        <taxon>Alphaproteobacteria</taxon>
        <taxon>Rhodobacterales</taxon>
        <taxon>Paracoccaceae</taxon>
        <taxon>Gymnodinialimonas</taxon>
    </lineage>
</organism>
<evidence type="ECO:0000313" key="4">
    <source>
        <dbReference type="Proteomes" id="UP000693972"/>
    </source>
</evidence>